<dbReference type="SUPFAM" id="SSF54862">
    <property type="entry name" value="4Fe-4S ferredoxins"/>
    <property type="match status" value="1"/>
</dbReference>
<name>A0ABR7ESG6_9FIRM</name>
<dbReference type="InterPro" id="IPR000813">
    <property type="entry name" value="7Fe_ferredoxin"/>
</dbReference>
<accession>A0ABR7ESG6</accession>
<evidence type="ECO:0000256" key="7">
    <source>
        <dbReference type="ARBA" id="ARBA00022982"/>
    </source>
</evidence>
<comment type="caution">
    <text evidence="12">The sequence shown here is derived from an EMBL/GenBank/DDBJ whole genome shotgun (WGS) entry which is preliminary data.</text>
</comment>
<keyword evidence="4 10" id="KW-0813">Transport</keyword>
<evidence type="ECO:0000256" key="4">
    <source>
        <dbReference type="ARBA" id="ARBA00022448"/>
    </source>
</evidence>
<evidence type="ECO:0000256" key="8">
    <source>
        <dbReference type="ARBA" id="ARBA00023004"/>
    </source>
</evidence>
<dbReference type="InterPro" id="IPR017900">
    <property type="entry name" value="4Fe4S_Fe_S_CS"/>
</dbReference>
<keyword evidence="5 10" id="KW-0004">4Fe-4S</keyword>
<dbReference type="Proteomes" id="UP000647235">
    <property type="component" value="Unassembled WGS sequence"/>
</dbReference>
<gene>
    <name evidence="12" type="ORF">H8S07_03235</name>
</gene>
<reference evidence="12 13" key="1">
    <citation type="submission" date="2020-08" db="EMBL/GenBank/DDBJ databases">
        <title>Genome public.</title>
        <authorList>
            <person name="Liu C."/>
            <person name="Sun Q."/>
        </authorList>
    </citation>
    <scope>NUCLEOTIDE SEQUENCE [LARGE SCALE GENOMIC DNA]</scope>
    <source>
        <strain evidence="12 13">NSJ-36</strain>
    </source>
</reference>
<dbReference type="PROSITE" id="PS51379">
    <property type="entry name" value="4FE4S_FER_2"/>
    <property type="match status" value="2"/>
</dbReference>
<dbReference type="InterPro" id="IPR050157">
    <property type="entry name" value="PSI_iron-sulfur_center"/>
</dbReference>
<dbReference type="RefSeq" id="WP_021861470.1">
    <property type="nucleotide sequence ID" value="NZ_JACOOY010000003.1"/>
</dbReference>
<sequence>MAHVIGDECVSCGACEAECPVGAISQGADHYEINADSCVDCGACAAQCPTGAISQG</sequence>
<comment type="cofactor">
    <cofactor evidence="1 10">
        <name>[4Fe-4S] cluster</name>
        <dbReference type="ChEBI" id="CHEBI:49883"/>
    </cofactor>
</comment>
<keyword evidence="6 10" id="KW-0479">Metal-binding</keyword>
<keyword evidence="13" id="KW-1185">Reference proteome</keyword>
<dbReference type="PRINTS" id="PR00354">
    <property type="entry name" value="7FE8SFRDOXIN"/>
</dbReference>
<proteinExistence type="predicted"/>
<dbReference type="PROSITE" id="PS00198">
    <property type="entry name" value="4FE4S_FER_1"/>
    <property type="match status" value="1"/>
</dbReference>
<comment type="function">
    <text evidence="2 10">Ferredoxins are iron-sulfur proteins that transfer electrons in a wide variety of metabolic reactions.</text>
</comment>
<evidence type="ECO:0000313" key="13">
    <source>
        <dbReference type="Proteomes" id="UP000647235"/>
    </source>
</evidence>
<evidence type="ECO:0000313" key="12">
    <source>
        <dbReference type="EMBL" id="MBC5664301.1"/>
    </source>
</evidence>
<organism evidence="12 13">
    <name type="scientific">Dorea hominis</name>
    <dbReference type="NCBI Taxonomy" id="2763040"/>
    <lineage>
        <taxon>Bacteria</taxon>
        <taxon>Bacillati</taxon>
        <taxon>Bacillota</taxon>
        <taxon>Clostridia</taxon>
        <taxon>Lachnospirales</taxon>
        <taxon>Lachnospiraceae</taxon>
        <taxon>Dorea</taxon>
    </lineage>
</organism>
<dbReference type="InterPro" id="IPR017896">
    <property type="entry name" value="4Fe4S_Fe-S-bd"/>
</dbReference>
<protein>
    <recommendedName>
        <fullName evidence="3 10">Ferredoxin</fullName>
    </recommendedName>
</protein>
<evidence type="ECO:0000256" key="3">
    <source>
        <dbReference type="ARBA" id="ARBA00013529"/>
    </source>
</evidence>
<feature type="domain" description="4Fe-4S ferredoxin-type" evidence="11">
    <location>
        <begin position="1"/>
        <end position="25"/>
    </location>
</feature>
<evidence type="ECO:0000256" key="9">
    <source>
        <dbReference type="ARBA" id="ARBA00023014"/>
    </source>
</evidence>
<evidence type="ECO:0000256" key="5">
    <source>
        <dbReference type="ARBA" id="ARBA00022485"/>
    </source>
</evidence>
<dbReference type="Gene3D" id="3.30.70.20">
    <property type="match status" value="1"/>
</dbReference>
<evidence type="ECO:0000256" key="10">
    <source>
        <dbReference type="RuleBase" id="RU365098"/>
    </source>
</evidence>
<dbReference type="Pfam" id="PF13187">
    <property type="entry name" value="Fer4_9"/>
    <property type="match status" value="1"/>
</dbReference>
<dbReference type="EMBL" id="JACOOY010000003">
    <property type="protein sequence ID" value="MBC5664301.1"/>
    <property type="molecule type" value="Genomic_DNA"/>
</dbReference>
<evidence type="ECO:0000256" key="6">
    <source>
        <dbReference type="ARBA" id="ARBA00022723"/>
    </source>
</evidence>
<dbReference type="PANTHER" id="PTHR24960">
    <property type="entry name" value="PHOTOSYSTEM I IRON-SULFUR CENTER-RELATED"/>
    <property type="match status" value="1"/>
</dbReference>
<evidence type="ECO:0000259" key="11">
    <source>
        <dbReference type="PROSITE" id="PS51379"/>
    </source>
</evidence>
<dbReference type="PANTHER" id="PTHR24960:SF79">
    <property type="entry name" value="PHOTOSYSTEM I IRON-SULFUR CENTER"/>
    <property type="match status" value="1"/>
</dbReference>
<evidence type="ECO:0000256" key="2">
    <source>
        <dbReference type="ARBA" id="ARBA00003532"/>
    </source>
</evidence>
<keyword evidence="9 10" id="KW-0411">Iron-sulfur</keyword>
<evidence type="ECO:0000256" key="1">
    <source>
        <dbReference type="ARBA" id="ARBA00001966"/>
    </source>
</evidence>
<keyword evidence="7 10" id="KW-0249">Electron transport</keyword>
<keyword evidence="8 10" id="KW-0408">Iron</keyword>
<feature type="domain" description="4Fe-4S ferredoxin-type" evidence="11">
    <location>
        <begin position="29"/>
        <end position="56"/>
    </location>
</feature>